<dbReference type="InterPro" id="IPR039445">
    <property type="entry name" value="DauR-like_HTH"/>
</dbReference>
<dbReference type="Proteomes" id="UP001223586">
    <property type="component" value="Unassembled WGS sequence"/>
</dbReference>
<evidence type="ECO:0000259" key="1">
    <source>
        <dbReference type="Pfam" id="PF08348"/>
    </source>
</evidence>
<evidence type="ECO:0000259" key="2">
    <source>
        <dbReference type="Pfam" id="PF13309"/>
    </source>
</evidence>
<feature type="domain" description="Transcriptional regulator DauR-like HTH" evidence="2">
    <location>
        <begin position="167"/>
        <end position="214"/>
    </location>
</feature>
<sequence length="224" mass="25544">MDNHLFQHYKNIMNYIGEIFGSHYEFVLHVLDPDGGSHIGHIVNGELSGRSLNSSLTNYAKKLIEEKVYLKKDFIVNYVGEGPKGRKFRSSTMFIKDHEGQLQGLLCINFDADAYRKVAKDVLKLANLSWDIAYMDKKTEQEQPVEKLTENIQNIIYTQIDKDILESGAQLSPEQKKLAISKLKEHGVFDIKGTINDVAKVMGMAESSVYRYLRIVSLNENNNK</sequence>
<protein>
    <submittedName>
        <fullName evidence="3">Transcriptional regulator YheO</fullName>
    </submittedName>
</protein>
<gene>
    <name evidence="3" type="ORF">J2S08_002704</name>
</gene>
<name>A0ABT9WU64_9BACI</name>
<dbReference type="PANTHER" id="PTHR35568:SF1">
    <property type="entry name" value="TRANSCRIPTIONAL REGULATOR DAUR"/>
    <property type="match status" value="1"/>
</dbReference>
<organism evidence="3 4">
    <name type="scientific">Bacillus chungangensis</name>
    <dbReference type="NCBI Taxonomy" id="587633"/>
    <lineage>
        <taxon>Bacteria</taxon>
        <taxon>Bacillati</taxon>
        <taxon>Bacillota</taxon>
        <taxon>Bacilli</taxon>
        <taxon>Bacillales</taxon>
        <taxon>Bacillaceae</taxon>
        <taxon>Bacillus</taxon>
    </lineage>
</organism>
<reference evidence="3 4" key="1">
    <citation type="submission" date="2023-07" db="EMBL/GenBank/DDBJ databases">
        <title>Genomic Encyclopedia of Type Strains, Phase IV (KMG-IV): sequencing the most valuable type-strain genomes for metagenomic binning, comparative biology and taxonomic classification.</title>
        <authorList>
            <person name="Goeker M."/>
        </authorList>
    </citation>
    <scope>NUCLEOTIDE SEQUENCE [LARGE SCALE GENOMIC DNA]</scope>
    <source>
        <strain evidence="3 4">DSM 23837</strain>
    </source>
</reference>
<feature type="domain" description="YheO-like" evidence="1">
    <location>
        <begin position="7"/>
        <end position="118"/>
    </location>
</feature>
<dbReference type="RefSeq" id="WP_307230324.1">
    <property type="nucleotide sequence ID" value="NZ_JAUSTT010000016.1"/>
</dbReference>
<evidence type="ECO:0000313" key="4">
    <source>
        <dbReference type="Proteomes" id="UP001223586"/>
    </source>
</evidence>
<proteinExistence type="predicted"/>
<dbReference type="InterPro" id="IPR013559">
    <property type="entry name" value="YheO"/>
</dbReference>
<evidence type="ECO:0000313" key="3">
    <source>
        <dbReference type="EMBL" id="MDQ0176846.1"/>
    </source>
</evidence>
<dbReference type="InterPro" id="IPR039446">
    <property type="entry name" value="DauR-like"/>
</dbReference>
<dbReference type="Pfam" id="PF13309">
    <property type="entry name" value="HTH_22"/>
    <property type="match status" value="1"/>
</dbReference>
<comment type="caution">
    <text evidence="3">The sequence shown here is derived from an EMBL/GenBank/DDBJ whole genome shotgun (WGS) entry which is preliminary data.</text>
</comment>
<dbReference type="EMBL" id="JAUSTT010000016">
    <property type="protein sequence ID" value="MDQ0176846.1"/>
    <property type="molecule type" value="Genomic_DNA"/>
</dbReference>
<accession>A0ABT9WU64</accession>
<dbReference type="Pfam" id="PF08348">
    <property type="entry name" value="PAS_6"/>
    <property type="match status" value="1"/>
</dbReference>
<dbReference type="PANTHER" id="PTHR35568">
    <property type="entry name" value="TRANSCRIPTIONAL REGULATOR DAUR"/>
    <property type="match status" value="1"/>
</dbReference>
<keyword evidence="4" id="KW-1185">Reference proteome</keyword>